<dbReference type="Proteomes" id="UP000574769">
    <property type="component" value="Unassembled WGS sequence"/>
</dbReference>
<evidence type="ECO:0000313" key="2">
    <source>
        <dbReference type="Proteomes" id="UP000574769"/>
    </source>
</evidence>
<proteinExistence type="predicted"/>
<comment type="caution">
    <text evidence="1">The sequence shown here is derived from an EMBL/GenBank/DDBJ whole genome shotgun (WGS) entry which is preliminary data.</text>
</comment>
<evidence type="ECO:0000313" key="1">
    <source>
        <dbReference type="EMBL" id="MBB4619201.1"/>
    </source>
</evidence>
<dbReference type="EMBL" id="JACHNY010000008">
    <property type="protein sequence ID" value="MBB4619201.1"/>
    <property type="molecule type" value="Genomic_DNA"/>
</dbReference>
<gene>
    <name evidence="1" type="ORF">GGQ96_003354</name>
</gene>
<name>A0A7W7EZF6_9SPHN</name>
<protein>
    <submittedName>
        <fullName evidence="1">Uncharacterized protein</fullName>
    </submittedName>
</protein>
<sequence length="38" mass="4815">MCYALWHNVTHSENRRKPRFLRVTMWHDFEAQINERLE</sequence>
<reference evidence="1 2" key="1">
    <citation type="submission" date="2020-08" db="EMBL/GenBank/DDBJ databases">
        <title>Genomic Encyclopedia of Type Strains, Phase IV (KMG-IV): sequencing the most valuable type-strain genomes for metagenomic binning, comparative biology and taxonomic classification.</title>
        <authorList>
            <person name="Goeker M."/>
        </authorList>
    </citation>
    <scope>NUCLEOTIDE SEQUENCE [LARGE SCALE GENOMIC DNA]</scope>
    <source>
        <strain evidence="1 2">DSM 15867</strain>
    </source>
</reference>
<dbReference type="AlphaFoldDB" id="A0A7W7EZF6"/>
<accession>A0A7W7EZF6</accession>
<organism evidence="1 2">
    <name type="scientific">Sphingomonas abaci</name>
    <dbReference type="NCBI Taxonomy" id="237611"/>
    <lineage>
        <taxon>Bacteria</taxon>
        <taxon>Pseudomonadati</taxon>
        <taxon>Pseudomonadota</taxon>
        <taxon>Alphaproteobacteria</taxon>
        <taxon>Sphingomonadales</taxon>
        <taxon>Sphingomonadaceae</taxon>
        <taxon>Sphingomonas</taxon>
    </lineage>
</organism>
<keyword evidence="2" id="KW-1185">Reference proteome</keyword>